<dbReference type="Gene3D" id="1.20.810.10">
    <property type="entry name" value="Cytochrome Bc1 Complex, Chain C"/>
    <property type="match status" value="1"/>
</dbReference>
<dbReference type="GO" id="GO:0016491">
    <property type="term" value="F:oxidoreductase activity"/>
    <property type="evidence" value="ECO:0007669"/>
    <property type="project" value="InterPro"/>
</dbReference>
<evidence type="ECO:0000256" key="15">
    <source>
        <dbReference type="PIRSR" id="PIRSR038885-2"/>
    </source>
</evidence>
<evidence type="ECO:0000256" key="7">
    <source>
        <dbReference type="ARBA" id="ARBA00022660"/>
    </source>
</evidence>
<dbReference type="PANTHER" id="PTHR19271:SF16">
    <property type="entry name" value="CYTOCHROME B"/>
    <property type="match status" value="1"/>
</dbReference>
<evidence type="ECO:0000259" key="18">
    <source>
        <dbReference type="PROSITE" id="PS51002"/>
    </source>
</evidence>
<evidence type="ECO:0000313" key="20">
    <source>
        <dbReference type="EMBL" id="MBB3997912.1"/>
    </source>
</evidence>
<dbReference type="Proteomes" id="UP000542776">
    <property type="component" value="Unassembled WGS sequence"/>
</dbReference>
<evidence type="ECO:0000256" key="4">
    <source>
        <dbReference type="ARBA" id="ARBA00013531"/>
    </source>
</evidence>
<dbReference type="Pfam" id="PF00033">
    <property type="entry name" value="Cytochrome_B"/>
    <property type="match status" value="1"/>
</dbReference>
<feature type="binding site" description="axial binding residue" evidence="15">
    <location>
        <position position="96"/>
    </location>
    <ligand>
        <name>heme b</name>
        <dbReference type="ChEBI" id="CHEBI:60344"/>
        <label>b562</label>
    </ligand>
    <ligandPart>
        <name>Fe</name>
        <dbReference type="ChEBI" id="CHEBI:18248"/>
    </ligandPart>
</feature>
<evidence type="ECO:0000256" key="5">
    <source>
        <dbReference type="ARBA" id="ARBA00022448"/>
    </source>
</evidence>
<feature type="transmembrane region" description="Helical" evidence="17">
    <location>
        <begin position="343"/>
        <end position="363"/>
    </location>
</feature>
<dbReference type="InterPro" id="IPR027387">
    <property type="entry name" value="Cytb/b6-like_sf"/>
</dbReference>
<dbReference type="InterPro" id="IPR048260">
    <property type="entry name" value="Cytochrome_b_C_euk/bac"/>
</dbReference>
<evidence type="ECO:0000256" key="17">
    <source>
        <dbReference type="SAM" id="Phobius"/>
    </source>
</evidence>
<dbReference type="InterPro" id="IPR048259">
    <property type="entry name" value="Cytochrome_b_N_euk/bac"/>
</dbReference>
<comment type="similarity">
    <text evidence="16">Belongs to the cytochrome b family.</text>
</comment>
<dbReference type="InterPro" id="IPR005798">
    <property type="entry name" value="Cyt_b/b6_C"/>
</dbReference>
<comment type="caution">
    <text evidence="20">The sequence shown here is derived from an EMBL/GenBank/DDBJ whole genome shotgun (WGS) entry which is preliminary data.</text>
</comment>
<feature type="domain" description="Cytochrome b/b6 N-terminal region profile" evidence="18">
    <location>
        <begin position="13"/>
        <end position="224"/>
    </location>
</feature>
<dbReference type="GO" id="GO:0008121">
    <property type="term" value="F:quinol-cytochrome-c reductase activity"/>
    <property type="evidence" value="ECO:0007669"/>
    <property type="project" value="InterPro"/>
</dbReference>
<feature type="binding site" description="axial binding residue" evidence="15">
    <location>
        <position position="197"/>
    </location>
    <ligand>
        <name>heme b</name>
        <dbReference type="ChEBI" id="CHEBI:60344"/>
        <label>b562</label>
    </ligand>
    <ligandPart>
        <name>Fe</name>
        <dbReference type="ChEBI" id="CHEBI:18248"/>
    </ligandPart>
</feature>
<gene>
    <name evidence="20" type="ORF">GGR04_001750</name>
</gene>
<keyword evidence="5 16" id="KW-0813">Transport</keyword>
<evidence type="ECO:0000256" key="6">
    <source>
        <dbReference type="ARBA" id="ARBA00022617"/>
    </source>
</evidence>
<dbReference type="Pfam" id="PF00032">
    <property type="entry name" value="Cytochrom_B_C"/>
    <property type="match status" value="1"/>
</dbReference>
<dbReference type="PANTHER" id="PTHR19271">
    <property type="entry name" value="CYTOCHROME B"/>
    <property type="match status" value="1"/>
</dbReference>
<evidence type="ECO:0000256" key="2">
    <source>
        <dbReference type="ARBA" id="ARBA00004141"/>
    </source>
</evidence>
<dbReference type="PROSITE" id="PS51002">
    <property type="entry name" value="CYTB_NTER"/>
    <property type="match status" value="1"/>
</dbReference>
<evidence type="ECO:0000256" key="3">
    <source>
        <dbReference type="ARBA" id="ARBA00011649"/>
    </source>
</evidence>
<feature type="transmembrane region" description="Helical" evidence="17">
    <location>
        <begin position="127"/>
        <end position="148"/>
    </location>
</feature>
<comment type="function">
    <text evidence="1 16">Component of the ubiquinol-cytochrome c reductase complex (complex III or cytochrome b-c1 complex), which is a respiratory chain that generates an electrochemical potential coupled to ATP synthesis.</text>
</comment>
<keyword evidence="11 17" id="KW-1133">Transmembrane helix</keyword>
<feature type="transmembrane region" description="Helical" evidence="17">
    <location>
        <begin position="90"/>
        <end position="115"/>
    </location>
</feature>
<organism evidence="20 21">
    <name type="scientific">Aureimonas pseudogalii</name>
    <dbReference type="NCBI Taxonomy" id="1744844"/>
    <lineage>
        <taxon>Bacteria</taxon>
        <taxon>Pseudomonadati</taxon>
        <taxon>Pseudomonadota</taxon>
        <taxon>Alphaproteobacteria</taxon>
        <taxon>Hyphomicrobiales</taxon>
        <taxon>Aurantimonadaceae</taxon>
        <taxon>Aureimonas</taxon>
    </lineage>
</organism>
<dbReference type="GO" id="GO:0022904">
    <property type="term" value="P:respiratory electron transport chain"/>
    <property type="evidence" value="ECO:0007669"/>
    <property type="project" value="InterPro"/>
</dbReference>
<comment type="cofactor">
    <cofactor evidence="16">
        <name>heme b</name>
        <dbReference type="ChEBI" id="CHEBI:60344"/>
    </cofactor>
    <text evidence="16">Binds 2 heme groups non-covalently.</text>
</comment>
<feature type="transmembrane region" description="Helical" evidence="17">
    <location>
        <begin position="42"/>
        <end position="70"/>
    </location>
</feature>
<evidence type="ECO:0000256" key="12">
    <source>
        <dbReference type="ARBA" id="ARBA00023004"/>
    </source>
</evidence>
<comment type="subunit">
    <text evidence="3 16">The main subunits of complex b-c1 are: cytochrome b, cytochrome c1 and the Rieske protein.</text>
</comment>
<dbReference type="EMBL" id="JACIEK010000003">
    <property type="protein sequence ID" value="MBB3997912.1"/>
    <property type="molecule type" value="Genomic_DNA"/>
</dbReference>
<evidence type="ECO:0000256" key="16">
    <source>
        <dbReference type="RuleBase" id="RU003385"/>
    </source>
</evidence>
<dbReference type="PIRSF" id="PIRSF038885">
    <property type="entry name" value="COB"/>
    <property type="match status" value="1"/>
</dbReference>
<dbReference type="InterPro" id="IPR016174">
    <property type="entry name" value="Di-haem_cyt_TM"/>
</dbReference>
<comment type="subcellular location">
    <subcellularLocation>
        <location evidence="2">Membrane</location>
        <topology evidence="2">Multi-pass membrane protein</topology>
    </subcellularLocation>
</comment>
<sequence>MSGHSSYVPSTGVMRWLDARLPLPRLLYDSFVAFPVPRNLNYAYTFGGILAIFLVSQILTGVVLAMHYAANSGLAFQSVEHIVRDVNWGWLLRYMHANGASFFFVAVYLHIFRGLYYGSYKAPREVLWILGVIIFLLMMATAFMGYVLPWGQMSFWGATVITGFFTAFPGVGTAIQTLLLGGFAVDNATLNRFFSLHYLLPFMIAGVVILHIWALHVVGQTNPTGVEIKSSKDTVPFTPHATIKDGFAMVVFLAIFAYFLFYIPNYLGHPDNYIPANPLQTPAHIVPEWYFLPFYAMLRAITFNVGPIDSKLGGVLVMFGSIIVLFFLPWLDTSRVKSTTYRPIYKIFFWVFAVNAVLLGWLGSRPAEWIYPTLSLIGTIYYFAHFLIVLPVLGLIETPRKLPNSITEAVLGKHAGARSMPAGAAASPETKG</sequence>
<evidence type="ECO:0000256" key="10">
    <source>
        <dbReference type="ARBA" id="ARBA00022982"/>
    </source>
</evidence>
<keyword evidence="6 15" id="KW-0349">Heme</keyword>
<feature type="transmembrane region" description="Helical" evidence="17">
    <location>
        <begin position="246"/>
        <end position="268"/>
    </location>
</feature>
<evidence type="ECO:0000259" key="19">
    <source>
        <dbReference type="PROSITE" id="PS51003"/>
    </source>
</evidence>
<dbReference type="InterPro" id="IPR030689">
    <property type="entry name" value="Cytochrome_b"/>
</dbReference>
<keyword evidence="8 16" id="KW-0812">Transmembrane</keyword>
<keyword evidence="10 16" id="KW-0249">Electron transport</keyword>
<keyword evidence="21" id="KW-1185">Reference proteome</keyword>
<name>A0A7W6EAT8_9HYPH</name>
<keyword evidence="12 15" id="KW-0408">Iron</keyword>
<dbReference type="AlphaFoldDB" id="A0A7W6EAT8"/>
<evidence type="ECO:0000256" key="1">
    <source>
        <dbReference type="ARBA" id="ARBA00002444"/>
    </source>
</evidence>
<feature type="transmembrane region" description="Helical" evidence="17">
    <location>
        <begin position="193"/>
        <end position="214"/>
    </location>
</feature>
<accession>A0A7W6EAT8</accession>
<reference evidence="20 21" key="1">
    <citation type="submission" date="2020-08" db="EMBL/GenBank/DDBJ databases">
        <title>Genomic Encyclopedia of Type Strains, Phase IV (KMG-IV): sequencing the most valuable type-strain genomes for metagenomic binning, comparative biology and taxonomic classification.</title>
        <authorList>
            <person name="Goeker M."/>
        </authorList>
    </citation>
    <scope>NUCLEOTIDE SEQUENCE [LARGE SCALE GENOMIC DNA]</scope>
    <source>
        <strain evidence="20 21">DSM 102238</strain>
    </source>
</reference>
<dbReference type="InterPro" id="IPR036150">
    <property type="entry name" value="Cyt_b/b6_C_sf"/>
</dbReference>
<dbReference type="PROSITE" id="PS51003">
    <property type="entry name" value="CYTB_CTER"/>
    <property type="match status" value="1"/>
</dbReference>
<proteinExistence type="inferred from homology"/>
<dbReference type="SUPFAM" id="SSF81342">
    <property type="entry name" value="Transmembrane di-heme cytochromes"/>
    <property type="match status" value="1"/>
</dbReference>
<feature type="transmembrane region" description="Helical" evidence="17">
    <location>
        <begin position="369"/>
        <end position="396"/>
    </location>
</feature>
<keyword evidence="7 16" id="KW-0679">Respiratory chain</keyword>
<dbReference type="FunFam" id="1.20.810.10:FF:000004">
    <property type="entry name" value="Cytochrome b"/>
    <property type="match status" value="1"/>
</dbReference>
<evidence type="ECO:0000256" key="13">
    <source>
        <dbReference type="ARBA" id="ARBA00023136"/>
    </source>
</evidence>
<feature type="domain" description="Cytochrome b/b6 C-terminal region profile" evidence="19">
    <location>
        <begin position="227"/>
        <end position="404"/>
    </location>
</feature>
<feature type="binding site" evidence="14">
    <location>
        <position position="216"/>
    </location>
    <ligand>
        <name>a ubiquinone</name>
        <dbReference type="ChEBI" id="CHEBI:16389"/>
    </ligand>
</feature>
<evidence type="ECO:0000256" key="9">
    <source>
        <dbReference type="ARBA" id="ARBA00022723"/>
    </source>
</evidence>
<feature type="transmembrane region" description="Helical" evidence="17">
    <location>
        <begin position="289"/>
        <end position="306"/>
    </location>
</feature>
<dbReference type="GO" id="GO:0046872">
    <property type="term" value="F:metal ion binding"/>
    <property type="evidence" value="ECO:0007669"/>
    <property type="project" value="UniProtKB-KW"/>
</dbReference>
<keyword evidence="9 15" id="KW-0479">Metal-binding</keyword>
<evidence type="ECO:0000256" key="8">
    <source>
        <dbReference type="ARBA" id="ARBA00022692"/>
    </source>
</evidence>
<dbReference type="RefSeq" id="WP_183199459.1">
    <property type="nucleotide sequence ID" value="NZ_JACIEK010000003.1"/>
</dbReference>
<dbReference type="SUPFAM" id="SSF81648">
    <property type="entry name" value="a domain/subunit of cytochrome bc1 complex (Ubiquinol-cytochrome c reductase)"/>
    <property type="match status" value="1"/>
</dbReference>
<evidence type="ECO:0000313" key="21">
    <source>
        <dbReference type="Proteomes" id="UP000542776"/>
    </source>
</evidence>
<feature type="transmembrane region" description="Helical" evidence="17">
    <location>
        <begin position="312"/>
        <end position="331"/>
    </location>
</feature>
<evidence type="ECO:0000256" key="11">
    <source>
        <dbReference type="ARBA" id="ARBA00022989"/>
    </source>
</evidence>
<evidence type="ECO:0000256" key="14">
    <source>
        <dbReference type="PIRSR" id="PIRSR038885-1"/>
    </source>
</evidence>
<keyword evidence="13 17" id="KW-0472">Membrane</keyword>
<feature type="binding site" description="axial binding residue" evidence="15">
    <location>
        <position position="110"/>
    </location>
    <ligand>
        <name>heme b</name>
        <dbReference type="ChEBI" id="CHEBI:60344"/>
        <label>b566</label>
    </ligand>
    <ligandPart>
        <name>Fe</name>
        <dbReference type="ChEBI" id="CHEBI:18248"/>
    </ligandPart>
</feature>
<dbReference type="InterPro" id="IPR005797">
    <property type="entry name" value="Cyt_b/b6_N"/>
</dbReference>
<feature type="transmembrane region" description="Helical" evidence="17">
    <location>
        <begin position="154"/>
        <end position="181"/>
    </location>
</feature>
<comment type="cofactor">
    <cofactor evidence="15">
        <name>heme</name>
        <dbReference type="ChEBI" id="CHEBI:30413"/>
    </cofactor>
    <text evidence="15">Binds 2 heme groups non-covalently.</text>
</comment>
<dbReference type="GO" id="GO:0045275">
    <property type="term" value="C:respiratory chain complex III"/>
    <property type="evidence" value="ECO:0007669"/>
    <property type="project" value="InterPro"/>
</dbReference>
<feature type="binding site" description="axial binding residue" evidence="15">
    <location>
        <position position="211"/>
    </location>
    <ligand>
        <name>heme b</name>
        <dbReference type="ChEBI" id="CHEBI:60344"/>
        <label>b566</label>
    </ligand>
    <ligandPart>
        <name>Fe</name>
        <dbReference type="ChEBI" id="CHEBI:18248"/>
    </ligandPart>
</feature>
<dbReference type="CDD" id="cd00290">
    <property type="entry name" value="cytochrome_b_C"/>
    <property type="match status" value="1"/>
</dbReference>
<dbReference type="CDD" id="cd00284">
    <property type="entry name" value="Cytochrome_b_N"/>
    <property type="match status" value="1"/>
</dbReference>
<protein>
    <recommendedName>
        <fullName evidence="4 16">Cytochrome b</fullName>
    </recommendedName>
</protein>